<accession>A0A5N6L382</accession>
<comment type="caution">
    <text evidence="4">The sequence shown here is derived from an EMBL/GenBank/DDBJ whole genome shotgun (WGS) entry which is preliminary data.</text>
</comment>
<feature type="domain" description="Pectinesterase catalytic" evidence="3">
    <location>
        <begin position="62"/>
        <end position="117"/>
    </location>
</feature>
<evidence type="ECO:0000313" key="4">
    <source>
        <dbReference type="EMBL" id="KAB8472943.1"/>
    </source>
</evidence>
<dbReference type="GO" id="GO:0030599">
    <property type="term" value="F:pectinesterase activity"/>
    <property type="evidence" value="ECO:0007669"/>
    <property type="project" value="InterPro"/>
</dbReference>
<name>A0A5N6L382_9ROSI</name>
<comment type="pathway">
    <text evidence="1">Glycan metabolism; pectin degradation; 2-dehydro-3-deoxy-D-gluconate from pectin: step 1/5.</text>
</comment>
<evidence type="ECO:0000256" key="1">
    <source>
        <dbReference type="ARBA" id="ARBA00005184"/>
    </source>
</evidence>
<dbReference type="InterPro" id="IPR000070">
    <property type="entry name" value="Pectinesterase_cat"/>
</dbReference>
<dbReference type="Proteomes" id="UP000327013">
    <property type="component" value="Unassembled WGS sequence"/>
</dbReference>
<dbReference type="SUPFAM" id="SSF51126">
    <property type="entry name" value="Pectin lyase-like"/>
    <property type="match status" value="1"/>
</dbReference>
<dbReference type="Pfam" id="PF01095">
    <property type="entry name" value="Pectinesterase"/>
    <property type="match status" value="1"/>
</dbReference>
<proteinExistence type="predicted"/>
<dbReference type="AlphaFoldDB" id="A0A5N6L382"/>
<dbReference type="InterPro" id="IPR011050">
    <property type="entry name" value="Pectin_lyase_fold/virulence"/>
</dbReference>
<sequence>MENSTEFASSSLAIVAKILGLLSNFNIPIHRRRLLGFGGEFPEWDQWVSPGDRRLLEETNTMAYVTVAKDGSGDYKTIILNKWNVMMFGDGRAKTIVSGNLNFVNGTPTFNTVTFSSHVLSVF</sequence>
<dbReference type="PANTHER" id="PTHR31707">
    <property type="entry name" value="PECTINESTERASE"/>
    <property type="match status" value="1"/>
</dbReference>
<evidence type="ECO:0000313" key="5">
    <source>
        <dbReference type="Proteomes" id="UP000327013"/>
    </source>
</evidence>
<dbReference type="UniPathway" id="UPA00545">
    <property type="reaction ID" value="UER00823"/>
</dbReference>
<dbReference type="GO" id="GO:0045490">
    <property type="term" value="P:pectin catabolic process"/>
    <property type="evidence" value="ECO:0007669"/>
    <property type="project" value="UniProtKB-UniPathway"/>
</dbReference>
<dbReference type="GO" id="GO:0042545">
    <property type="term" value="P:cell wall modification"/>
    <property type="evidence" value="ECO:0007669"/>
    <property type="project" value="InterPro"/>
</dbReference>
<evidence type="ECO:0000256" key="2">
    <source>
        <dbReference type="ARBA" id="ARBA00022801"/>
    </source>
</evidence>
<keyword evidence="5" id="KW-1185">Reference proteome</keyword>
<keyword evidence="2" id="KW-0378">Hydrolase</keyword>
<dbReference type="EMBL" id="VIBQ01000044">
    <property type="protein sequence ID" value="KAB8472943.1"/>
    <property type="molecule type" value="Genomic_DNA"/>
</dbReference>
<gene>
    <name evidence="4" type="ORF">FH972_025308</name>
</gene>
<protein>
    <recommendedName>
        <fullName evidence="3">Pectinesterase catalytic domain-containing protein</fullName>
    </recommendedName>
</protein>
<evidence type="ECO:0000259" key="3">
    <source>
        <dbReference type="Pfam" id="PF01095"/>
    </source>
</evidence>
<organism evidence="4 5">
    <name type="scientific">Carpinus fangiana</name>
    <dbReference type="NCBI Taxonomy" id="176857"/>
    <lineage>
        <taxon>Eukaryota</taxon>
        <taxon>Viridiplantae</taxon>
        <taxon>Streptophyta</taxon>
        <taxon>Embryophyta</taxon>
        <taxon>Tracheophyta</taxon>
        <taxon>Spermatophyta</taxon>
        <taxon>Magnoliopsida</taxon>
        <taxon>eudicotyledons</taxon>
        <taxon>Gunneridae</taxon>
        <taxon>Pentapetalae</taxon>
        <taxon>rosids</taxon>
        <taxon>fabids</taxon>
        <taxon>Fagales</taxon>
        <taxon>Betulaceae</taxon>
        <taxon>Carpinus</taxon>
    </lineage>
</organism>
<dbReference type="OrthoDB" id="2019149at2759"/>
<reference evidence="4 5" key="1">
    <citation type="submission" date="2019-06" db="EMBL/GenBank/DDBJ databases">
        <title>A chromosomal-level reference genome of Carpinus fangiana (Coryloideae, Betulaceae).</title>
        <authorList>
            <person name="Yang X."/>
            <person name="Wang Z."/>
            <person name="Zhang L."/>
            <person name="Hao G."/>
            <person name="Liu J."/>
            <person name="Yang Y."/>
        </authorList>
    </citation>
    <scope>NUCLEOTIDE SEQUENCE [LARGE SCALE GENOMIC DNA]</scope>
    <source>
        <strain evidence="4">Cfa_2016G</strain>
        <tissue evidence="4">Leaf</tissue>
    </source>
</reference>